<organism evidence="6 7">
    <name type="scientific">Niallia oryzisoli</name>
    <dbReference type="NCBI Taxonomy" id="1737571"/>
    <lineage>
        <taxon>Bacteria</taxon>
        <taxon>Bacillati</taxon>
        <taxon>Bacillota</taxon>
        <taxon>Bacilli</taxon>
        <taxon>Bacillales</taxon>
        <taxon>Bacillaceae</taxon>
        <taxon>Niallia</taxon>
    </lineage>
</organism>
<accession>A0ABZ2CK62</accession>
<dbReference type="PROSITE" id="PS00211">
    <property type="entry name" value="ABC_TRANSPORTER_1"/>
    <property type="match status" value="1"/>
</dbReference>
<reference evidence="6 7" key="1">
    <citation type="submission" date="2023-10" db="EMBL/GenBank/DDBJ databases">
        <title>Niallia locisalis sp.nov. isolated from a salt pond sample.</title>
        <authorList>
            <person name="Li X.-J."/>
            <person name="Dong L."/>
        </authorList>
    </citation>
    <scope>NUCLEOTIDE SEQUENCE [LARGE SCALE GENOMIC DNA]</scope>
    <source>
        <strain evidence="6 7">DSM 29761</strain>
    </source>
</reference>
<dbReference type="Pfam" id="PF00005">
    <property type="entry name" value="ABC_tran"/>
    <property type="match status" value="1"/>
</dbReference>
<sequence length="261" mass="29307">MSKELIIQISGLSYRYEKEYVLEDINLSVQKGSFLGIVGPNGSGKSTLLKLILGLLKTQQGEIKLFNEEISRFKEWERIGFVSQKANSFNTGFPATVYEVVKSGLTKKIGLFHHFKKEDQQTILEAVDSVGLLPFLKRNIGELSGGQQQRVFIARSLVSKPELLILDEPTVGVDAQNVRSFYDMLGDLNKRLGITLMLVTHDIGTITDKVTHVACLNKHLHFHGNTHEFEEQNKNGLAAFYGYDLHLLTHEHAHGHEHGGR</sequence>
<dbReference type="PANTHER" id="PTHR42734">
    <property type="entry name" value="METAL TRANSPORT SYSTEM ATP-BINDING PROTEIN TM_0124-RELATED"/>
    <property type="match status" value="1"/>
</dbReference>
<evidence type="ECO:0000256" key="1">
    <source>
        <dbReference type="ARBA" id="ARBA00005417"/>
    </source>
</evidence>
<dbReference type="Proteomes" id="UP001357223">
    <property type="component" value="Chromosome"/>
</dbReference>
<name>A0ABZ2CK62_9BACI</name>
<keyword evidence="4 6" id="KW-0067">ATP-binding</keyword>
<evidence type="ECO:0000256" key="4">
    <source>
        <dbReference type="ARBA" id="ARBA00022840"/>
    </source>
</evidence>
<dbReference type="RefSeq" id="WP_338451597.1">
    <property type="nucleotide sequence ID" value="NZ_CP137640.1"/>
</dbReference>
<feature type="domain" description="ABC transporter" evidence="5">
    <location>
        <begin position="7"/>
        <end position="243"/>
    </location>
</feature>
<dbReference type="InterPro" id="IPR003593">
    <property type="entry name" value="AAA+_ATPase"/>
</dbReference>
<gene>
    <name evidence="6" type="ORF">R4Z09_06875</name>
</gene>
<dbReference type="PROSITE" id="PS50893">
    <property type="entry name" value="ABC_TRANSPORTER_2"/>
    <property type="match status" value="1"/>
</dbReference>
<dbReference type="EMBL" id="CP137640">
    <property type="protein sequence ID" value="WVX82701.1"/>
    <property type="molecule type" value="Genomic_DNA"/>
</dbReference>
<evidence type="ECO:0000313" key="6">
    <source>
        <dbReference type="EMBL" id="WVX82701.1"/>
    </source>
</evidence>
<protein>
    <submittedName>
        <fullName evidence="6">Metal ABC transporter ATP-binding protein</fullName>
    </submittedName>
</protein>
<evidence type="ECO:0000256" key="2">
    <source>
        <dbReference type="ARBA" id="ARBA00022448"/>
    </source>
</evidence>
<keyword evidence="7" id="KW-1185">Reference proteome</keyword>
<evidence type="ECO:0000313" key="7">
    <source>
        <dbReference type="Proteomes" id="UP001357223"/>
    </source>
</evidence>
<dbReference type="Gene3D" id="3.40.50.300">
    <property type="entry name" value="P-loop containing nucleotide triphosphate hydrolases"/>
    <property type="match status" value="1"/>
</dbReference>
<evidence type="ECO:0000259" key="5">
    <source>
        <dbReference type="PROSITE" id="PS50893"/>
    </source>
</evidence>
<dbReference type="InterPro" id="IPR050153">
    <property type="entry name" value="Metal_Ion_Import_ABC"/>
</dbReference>
<dbReference type="PANTHER" id="PTHR42734:SF17">
    <property type="entry name" value="METAL TRANSPORT SYSTEM ATP-BINDING PROTEIN TM_0124-RELATED"/>
    <property type="match status" value="1"/>
</dbReference>
<proteinExistence type="inferred from homology"/>
<dbReference type="GO" id="GO:0005524">
    <property type="term" value="F:ATP binding"/>
    <property type="evidence" value="ECO:0007669"/>
    <property type="project" value="UniProtKB-KW"/>
</dbReference>
<dbReference type="CDD" id="cd03235">
    <property type="entry name" value="ABC_Metallic_Cations"/>
    <property type="match status" value="1"/>
</dbReference>
<dbReference type="InterPro" id="IPR027417">
    <property type="entry name" value="P-loop_NTPase"/>
</dbReference>
<dbReference type="InterPro" id="IPR017871">
    <property type="entry name" value="ABC_transporter-like_CS"/>
</dbReference>
<evidence type="ECO:0000256" key="3">
    <source>
        <dbReference type="ARBA" id="ARBA00022741"/>
    </source>
</evidence>
<dbReference type="SUPFAM" id="SSF52540">
    <property type="entry name" value="P-loop containing nucleoside triphosphate hydrolases"/>
    <property type="match status" value="1"/>
</dbReference>
<keyword evidence="3" id="KW-0547">Nucleotide-binding</keyword>
<keyword evidence="2" id="KW-0813">Transport</keyword>
<dbReference type="InterPro" id="IPR003439">
    <property type="entry name" value="ABC_transporter-like_ATP-bd"/>
</dbReference>
<comment type="similarity">
    <text evidence="1">Belongs to the ABC transporter superfamily.</text>
</comment>
<dbReference type="SMART" id="SM00382">
    <property type="entry name" value="AAA"/>
    <property type="match status" value="1"/>
</dbReference>